<comment type="similarity">
    <text evidence="1">Belongs to the Skp family.</text>
</comment>
<dbReference type="PANTHER" id="PTHR35089">
    <property type="entry name" value="CHAPERONE PROTEIN SKP"/>
    <property type="match status" value="1"/>
</dbReference>
<keyword evidence="2 3" id="KW-0732">Signal</keyword>
<organism evidence="4 5">
    <name type="scientific">Porticoccus litoralis</name>
    <dbReference type="NCBI Taxonomy" id="434086"/>
    <lineage>
        <taxon>Bacteria</taxon>
        <taxon>Pseudomonadati</taxon>
        <taxon>Pseudomonadota</taxon>
        <taxon>Gammaproteobacteria</taxon>
        <taxon>Cellvibrionales</taxon>
        <taxon>Porticoccaceae</taxon>
        <taxon>Porticoccus</taxon>
    </lineage>
</organism>
<evidence type="ECO:0000313" key="4">
    <source>
        <dbReference type="EMBL" id="MDP1519494.1"/>
    </source>
</evidence>
<dbReference type="GO" id="GO:0050821">
    <property type="term" value="P:protein stabilization"/>
    <property type="evidence" value="ECO:0007669"/>
    <property type="project" value="TreeGrafter"/>
</dbReference>
<dbReference type="SUPFAM" id="SSF111384">
    <property type="entry name" value="OmpH-like"/>
    <property type="match status" value="1"/>
</dbReference>
<dbReference type="GO" id="GO:0005829">
    <property type="term" value="C:cytosol"/>
    <property type="evidence" value="ECO:0007669"/>
    <property type="project" value="TreeGrafter"/>
</dbReference>
<dbReference type="Pfam" id="PF03938">
    <property type="entry name" value="OmpH"/>
    <property type="match status" value="1"/>
</dbReference>
<feature type="signal peptide" evidence="3">
    <location>
        <begin position="1"/>
        <end position="21"/>
    </location>
</feature>
<dbReference type="Proteomes" id="UP001178354">
    <property type="component" value="Unassembled WGS sequence"/>
</dbReference>
<name>A0AAW8AYE9_9GAMM</name>
<comment type="caution">
    <text evidence="4">The sequence shown here is derived from an EMBL/GenBank/DDBJ whole genome shotgun (WGS) entry which is preliminary data.</text>
</comment>
<sequence length="176" mass="19191">MRIAKILVMAVVVGFTSSLFAAEGQSAGGNIAVVDFGKAIFGTEVAKARMKQKKGESEFATLQGKYESTVSEMKALKKEIDTQGMTWSQEQVADAQKKMEYLRADLELITRKIQGDQQALQNSIVQELRPKAGEALQELIEEEGIVLLLSSEAVVTAAPSLDVTAKLTDRLNKKTQ</sequence>
<dbReference type="RefSeq" id="WP_305169008.1">
    <property type="nucleotide sequence ID" value="NZ_JAUUUU010000001.1"/>
</dbReference>
<dbReference type="PANTHER" id="PTHR35089:SF1">
    <property type="entry name" value="CHAPERONE PROTEIN SKP"/>
    <property type="match status" value="1"/>
</dbReference>
<dbReference type="EMBL" id="JAUUUU010000001">
    <property type="protein sequence ID" value="MDP1519494.1"/>
    <property type="molecule type" value="Genomic_DNA"/>
</dbReference>
<evidence type="ECO:0000313" key="5">
    <source>
        <dbReference type="Proteomes" id="UP001178354"/>
    </source>
</evidence>
<dbReference type="AlphaFoldDB" id="A0AAW8AYE9"/>
<evidence type="ECO:0000256" key="3">
    <source>
        <dbReference type="SAM" id="SignalP"/>
    </source>
</evidence>
<feature type="chain" id="PRO_5043555256" evidence="3">
    <location>
        <begin position="22"/>
        <end position="176"/>
    </location>
</feature>
<dbReference type="InterPro" id="IPR024930">
    <property type="entry name" value="Skp_dom_sf"/>
</dbReference>
<dbReference type="InterPro" id="IPR005632">
    <property type="entry name" value="Chaperone_Skp"/>
</dbReference>
<gene>
    <name evidence="4" type="ORF">Q8A57_00750</name>
</gene>
<evidence type="ECO:0000256" key="2">
    <source>
        <dbReference type="ARBA" id="ARBA00022729"/>
    </source>
</evidence>
<dbReference type="GO" id="GO:0051082">
    <property type="term" value="F:unfolded protein binding"/>
    <property type="evidence" value="ECO:0007669"/>
    <property type="project" value="InterPro"/>
</dbReference>
<accession>A0AAW8AYE9</accession>
<evidence type="ECO:0000256" key="1">
    <source>
        <dbReference type="ARBA" id="ARBA00009091"/>
    </source>
</evidence>
<reference evidence="4" key="2">
    <citation type="submission" date="2023-08" db="EMBL/GenBank/DDBJ databases">
        <authorList>
            <person name="Luo J."/>
        </authorList>
    </citation>
    <scope>NUCLEOTIDE SEQUENCE</scope>
    <source>
        <strain evidence="4">DSM 25064</strain>
    </source>
</reference>
<protein>
    <submittedName>
        <fullName evidence="4">OmpH family outer membrane protein</fullName>
    </submittedName>
</protein>
<dbReference type="Gene3D" id="3.30.910.20">
    <property type="entry name" value="Skp domain"/>
    <property type="match status" value="1"/>
</dbReference>
<keyword evidence="5" id="KW-1185">Reference proteome</keyword>
<dbReference type="SMART" id="SM00935">
    <property type="entry name" value="OmpH"/>
    <property type="match status" value="1"/>
</dbReference>
<reference evidence="4" key="1">
    <citation type="journal article" date="2010" name="Int. J. Syst. Evol. Microbiol.">
        <title>Porticoccus litoralis gen. nov., sp. nov., a gammaproteobacterium isolated from the Yellow Sea.</title>
        <authorList>
            <person name="Oh H.M."/>
            <person name="Kim H."/>
            <person name="Kim K.M."/>
            <person name="Min G.S."/>
            <person name="Cho J.C."/>
        </authorList>
    </citation>
    <scope>NUCLEOTIDE SEQUENCE</scope>
    <source>
        <strain evidence="4">DSM 25064</strain>
    </source>
</reference>
<proteinExistence type="inferred from homology"/>